<evidence type="ECO:0000256" key="5">
    <source>
        <dbReference type="ARBA" id="ARBA00022695"/>
    </source>
</evidence>
<evidence type="ECO:0000256" key="3">
    <source>
        <dbReference type="ARBA" id="ARBA00022642"/>
    </source>
</evidence>
<evidence type="ECO:0000256" key="6">
    <source>
        <dbReference type="ARBA" id="ARBA00022741"/>
    </source>
</evidence>
<dbReference type="InterPro" id="IPR004821">
    <property type="entry name" value="Cyt_trans-like"/>
</dbReference>
<dbReference type="HAMAP" id="MF_00244">
    <property type="entry name" value="NaMN_adenylyltr"/>
    <property type="match status" value="1"/>
</dbReference>
<dbReference type="NCBIfam" id="NF000840">
    <property type="entry name" value="PRK00071.1-3"/>
    <property type="match status" value="1"/>
</dbReference>
<dbReference type="InterPro" id="IPR005248">
    <property type="entry name" value="NadD/NMNAT"/>
</dbReference>
<keyword evidence="5 10" id="KW-0548">Nucleotidyltransferase</keyword>
<dbReference type="CDD" id="cd02165">
    <property type="entry name" value="NMNAT"/>
    <property type="match status" value="1"/>
</dbReference>
<accession>A0ABV9P1H0</accession>
<evidence type="ECO:0000256" key="1">
    <source>
        <dbReference type="ARBA" id="ARBA00002324"/>
    </source>
</evidence>
<comment type="pathway">
    <text evidence="2 10">Cofactor biosynthesis; NAD(+) biosynthesis; deamido-NAD(+) from nicotinate D-ribonucleotide: step 1/1.</text>
</comment>
<comment type="catalytic activity">
    <reaction evidence="9 10">
        <text>nicotinate beta-D-ribonucleotide + ATP + H(+) = deamido-NAD(+) + diphosphate</text>
        <dbReference type="Rhea" id="RHEA:22860"/>
        <dbReference type="ChEBI" id="CHEBI:15378"/>
        <dbReference type="ChEBI" id="CHEBI:30616"/>
        <dbReference type="ChEBI" id="CHEBI:33019"/>
        <dbReference type="ChEBI" id="CHEBI:57502"/>
        <dbReference type="ChEBI" id="CHEBI:58437"/>
        <dbReference type="EC" id="2.7.7.18"/>
    </reaction>
</comment>
<dbReference type="NCBIfam" id="TIGR00482">
    <property type="entry name" value="nicotinate (nicotinamide) nucleotide adenylyltransferase"/>
    <property type="match status" value="1"/>
</dbReference>
<dbReference type="Proteomes" id="UP001595896">
    <property type="component" value="Unassembled WGS sequence"/>
</dbReference>
<protein>
    <recommendedName>
        <fullName evidence="10">Probable nicotinate-nucleotide adenylyltransferase</fullName>
        <ecNumber evidence="10">2.7.7.18</ecNumber>
    </recommendedName>
    <alternativeName>
        <fullName evidence="10">Deamido-NAD(+) diphosphorylase</fullName>
    </alternativeName>
    <alternativeName>
        <fullName evidence="10">Deamido-NAD(+) pyrophosphorylase</fullName>
    </alternativeName>
    <alternativeName>
        <fullName evidence="10">Nicotinate mononucleotide adenylyltransferase</fullName>
        <shortName evidence="10">NaMN adenylyltransferase</shortName>
    </alternativeName>
</protein>
<keyword evidence="6 10" id="KW-0547">Nucleotide-binding</keyword>
<evidence type="ECO:0000256" key="10">
    <source>
        <dbReference type="HAMAP-Rule" id="MF_00244"/>
    </source>
</evidence>
<keyword evidence="3 10" id="KW-0662">Pyridine nucleotide biosynthesis</keyword>
<comment type="similarity">
    <text evidence="10">Belongs to the NadD family.</text>
</comment>
<evidence type="ECO:0000259" key="11">
    <source>
        <dbReference type="Pfam" id="PF01467"/>
    </source>
</evidence>
<organism evidence="12 13">
    <name type="scientific">Bacillus daqingensis</name>
    <dbReference type="NCBI Taxonomy" id="872396"/>
    <lineage>
        <taxon>Bacteria</taxon>
        <taxon>Bacillati</taxon>
        <taxon>Bacillota</taxon>
        <taxon>Bacilli</taxon>
        <taxon>Bacillales</taxon>
        <taxon>Bacillaceae</taxon>
        <taxon>Bacillus</taxon>
    </lineage>
</organism>
<comment type="function">
    <text evidence="1 10">Catalyzes the reversible adenylation of nicotinate mononucleotide (NaMN) to nicotinic acid adenine dinucleotide (NaAD).</text>
</comment>
<reference evidence="13" key="1">
    <citation type="journal article" date="2019" name="Int. J. Syst. Evol. Microbiol.">
        <title>The Global Catalogue of Microorganisms (GCM) 10K type strain sequencing project: providing services to taxonomists for standard genome sequencing and annotation.</title>
        <authorList>
            <consortium name="The Broad Institute Genomics Platform"/>
            <consortium name="The Broad Institute Genome Sequencing Center for Infectious Disease"/>
            <person name="Wu L."/>
            <person name="Ma J."/>
        </authorList>
    </citation>
    <scope>NUCLEOTIDE SEQUENCE [LARGE SCALE GENOMIC DNA]</scope>
    <source>
        <strain evidence="13">JCM 12165</strain>
    </source>
</reference>
<evidence type="ECO:0000256" key="7">
    <source>
        <dbReference type="ARBA" id="ARBA00022840"/>
    </source>
</evidence>
<feature type="domain" description="Cytidyltransferase-like" evidence="11">
    <location>
        <begin position="6"/>
        <end position="166"/>
    </location>
</feature>
<dbReference type="PANTHER" id="PTHR39321">
    <property type="entry name" value="NICOTINATE-NUCLEOTIDE ADENYLYLTRANSFERASE-RELATED"/>
    <property type="match status" value="1"/>
</dbReference>
<evidence type="ECO:0000313" key="12">
    <source>
        <dbReference type="EMBL" id="MFC4738187.1"/>
    </source>
</evidence>
<dbReference type="GO" id="GO:0004515">
    <property type="term" value="F:nicotinate-nucleotide adenylyltransferase activity"/>
    <property type="evidence" value="ECO:0007669"/>
    <property type="project" value="UniProtKB-EC"/>
</dbReference>
<dbReference type="InterPro" id="IPR014729">
    <property type="entry name" value="Rossmann-like_a/b/a_fold"/>
</dbReference>
<dbReference type="EMBL" id="JBHSGK010000021">
    <property type="protein sequence ID" value="MFC4738187.1"/>
    <property type="molecule type" value="Genomic_DNA"/>
</dbReference>
<keyword evidence="13" id="KW-1185">Reference proteome</keyword>
<evidence type="ECO:0000256" key="2">
    <source>
        <dbReference type="ARBA" id="ARBA00005019"/>
    </source>
</evidence>
<dbReference type="SUPFAM" id="SSF52374">
    <property type="entry name" value="Nucleotidylyl transferase"/>
    <property type="match status" value="1"/>
</dbReference>
<comment type="caution">
    <text evidence="12">The sequence shown here is derived from an EMBL/GenBank/DDBJ whole genome shotgun (WGS) entry which is preliminary data.</text>
</comment>
<dbReference type="Pfam" id="PF01467">
    <property type="entry name" value="CTP_transf_like"/>
    <property type="match status" value="1"/>
</dbReference>
<dbReference type="EC" id="2.7.7.18" evidence="10"/>
<evidence type="ECO:0000256" key="4">
    <source>
        <dbReference type="ARBA" id="ARBA00022679"/>
    </source>
</evidence>
<keyword evidence="8 10" id="KW-0520">NAD</keyword>
<name>A0ABV9P1H0_9BACI</name>
<dbReference type="RefSeq" id="WP_377910775.1">
    <property type="nucleotide sequence ID" value="NZ_JBHSGK010000021.1"/>
</dbReference>
<dbReference type="PANTHER" id="PTHR39321:SF3">
    <property type="entry name" value="PHOSPHOPANTETHEINE ADENYLYLTRANSFERASE"/>
    <property type="match status" value="1"/>
</dbReference>
<evidence type="ECO:0000256" key="9">
    <source>
        <dbReference type="ARBA" id="ARBA00048721"/>
    </source>
</evidence>
<evidence type="ECO:0000256" key="8">
    <source>
        <dbReference type="ARBA" id="ARBA00023027"/>
    </source>
</evidence>
<dbReference type="NCBIfam" id="TIGR00125">
    <property type="entry name" value="cyt_tran_rel"/>
    <property type="match status" value="1"/>
</dbReference>
<keyword evidence="7 10" id="KW-0067">ATP-binding</keyword>
<gene>
    <name evidence="10 12" type="primary">nadD</name>
    <name evidence="12" type="ORF">ACFO4L_16570</name>
</gene>
<evidence type="ECO:0000313" key="13">
    <source>
        <dbReference type="Proteomes" id="UP001595896"/>
    </source>
</evidence>
<dbReference type="Gene3D" id="3.40.50.620">
    <property type="entry name" value="HUPs"/>
    <property type="match status" value="1"/>
</dbReference>
<sequence length="194" mass="22214">MKHIGILGGTFDPPHIGHVIMAEEARIQFHLDEIWWMPNRIPPHKEMTNTPEQFRIEMVKSVVQLSGAYRLCLKEMEREGPSYTSETVSRLLSEHPEDKFSFIMGGDSLAGFHKWNDFQKLQKRLGFIVMNRPGGPAPEVRLDEFSDLSFIEGVEMTISSTSIRRKRKEGSWNAFLVPEGVDSVIKEHGLYEAD</sequence>
<proteinExistence type="inferred from homology"/>
<keyword evidence="4 10" id="KW-0808">Transferase</keyword>